<keyword evidence="8" id="KW-0067">ATP-binding</keyword>
<name>A0A6L7EZ25_9ACTN</name>
<keyword evidence="9" id="KW-1185">Reference proteome</keyword>
<feature type="domain" description="ABC transporter" evidence="6">
    <location>
        <begin position="325"/>
        <end position="540"/>
    </location>
</feature>
<evidence type="ECO:0000259" key="7">
    <source>
        <dbReference type="PROSITE" id="PS50929"/>
    </source>
</evidence>
<dbReference type="Gene3D" id="3.40.50.300">
    <property type="entry name" value="P-loop containing nucleotide triphosphate hydrolases"/>
    <property type="match status" value="1"/>
</dbReference>
<accession>A0A6L7EZ25</accession>
<keyword evidence="3 5" id="KW-1133">Transmembrane helix</keyword>
<feature type="transmembrane region" description="Helical" evidence="5">
    <location>
        <begin position="274"/>
        <end position="295"/>
    </location>
</feature>
<feature type="transmembrane region" description="Helical" evidence="5">
    <location>
        <begin position="129"/>
        <end position="150"/>
    </location>
</feature>
<reference evidence="8 9" key="1">
    <citation type="submission" date="2019-12" db="EMBL/GenBank/DDBJ databases">
        <authorList>
            <person name="Kun Z."/>
        </authorList>
    </citation>
    <scope>NUCLEOTIDE SEQUENCE [LARGE SCALE GENOMIC DNA]</scope>
    <source>
        <strain evidence="8 9">YIM 123512</strain>
    </source>
</reference>
<feature type="transmembrane region" description="Helical" evidence="5">
    <location>
        <begin position="239"/>
        <end position="262"/>
    </location>
</feature>
<dbReference type="InterPro" id="IPR011527">
    <property type="entry name" value="ABC1_TM_dom"/>
</dbReference>
<keyword evidence="4 5" id="KW-0472">Membrane</keyword>
<comment type="subcellular location">
    <subcellularLocation>
        <location evidence="1">Cell membrane</location>
        <topology evidence="1">Multi-pass membrane protein</topology>
    </subcellularLocation>
</comment>
<feature type="transmembrane region" description="Helical" evidence="5">
    <location>
        <begin position="156"/>
        <end position="176"/>
    </location>
</feature>
<dbReference type="GO" id="GO:0005524">
    <property type="term" value="F:ATP binding"/>
    <property type="evidence" value="ECO:0007669"/>
    <property type="project" value="UniProtKB-KW"/>
</dbReference>
<evidence type="ECO:0000259" key="6">
    <source>
        <dbReference type="PROSITE" id="PS50893"/>
    </source>
</evidence>
<dbReference type="Proteomes" id="UP000473325">
    <property type="component" value="Unassembled WGS sequence"/>
</dbReference>
<dbReference type="PANTHER" id="PTHR43394:SF1">
    <property type="entry name" value="ATP-BINDING CASSETTE SUB-FAMILY B MEMBER 10, MITOCHONDRIAL"/>
    <property type="match status" value="1"/>
</dbReference>
<dbReference type="GO" id="GO:0005886">
    <property type="term" value="C:plasma membrane"/>
    <property type="evidence" value="ECO:0007669"/>
    <property type="project" value="UniProtKB-SubCell"/>
</dbReference>
<keyword evidence="2 5" id="KW-0812">Transmembrane</keyword>
<dbReference type="PANTHER" id="PTHR43394">
    <property type="entry name" value="ATP-DEPENDENT PERMEASE MDL1, MITOCHONDRIAL"/>
    <property type="match status" value="1"/>
</dbReference>
<evidence type="ECO:0000313" key="9">
    <source>
        <dbReference type="Proteomes" id="UP000473325"/>
    </source>
</evidence>
<sequence length="541" mass="55730">MLTDRGLLLRATRRQGRWLAGSLGLITLWQVCEALVPVAIGITVDRAVATGDVSELVWCAVGICVLFAVLSYSYRFGARLGFRGVQEETHALRTEVTAAVLRPEGLRSDRLAGDLLTVTTADAEAVGAFIRHVTATVAALVGLLVAGVALARIDGVIAVVVLVGVPAILAVSQLLAPALARRSSARQEALGRTAGLASDLLRGLRPLKGLHAEDAAMARFRAVSQEAGRTAVVAGRWEGVLDGVSVALSGLFLAAIALLAGWRALDGELGIGELVAVLGLAQFVAEPMALIAFMIGQVARSRASAARIAEVLGAPALVVEPAEPAAAEEVVFDRVTHDGLSDLSFRAGRGDLVALAVEEPGDAGTVLALLRGEARPDAGTVGLGAVVVPHHVDLFEGTLRDNVDPFGALDEERLAAVLAASAADDVAGHLAGGLDEPLGPDARTLSGGQRQRLALARALAADPAALVLHDPTSSVDAVTEDHVAASLRELRRDRATVVVSSSPALLARADLVVHVRAGGGVATGTHAELTRDPAYAAAVLR</sequence>
<proteinExistence type="predicted"/>
<dbReference type="InterPro" id="IPR017871">
    <property type="entry name" value="ABC_transporter-like_CS"/>
</dbReference>
<dbReference type="RefSeq" id="WP_160879359.1">
    <property type="nucleotide sequence ID" value="NZ_WUEK01000012.1"/>
</dbReference>
<evidence type="ECO:0000256" key="5">
    <source>
        <dbReference type="SAM" id="Phobius"/>
    </source>
</evidence>
<organism evidence="8 9">
    <name type="scientific">Nocardioides flavescens</name>
    <dbReference type="NCBI Taxonomy" id="2691959"/>
    <lineage>
        <taxon>Bacteria</taxon>
        <taxon>Bacillati</taxon>
        <taxon>Actinomycetota</taxon>
        <taxon>Actinomycetes</taxon>
        <taxon>Propionibacteriales</taxon>
        <taxon>Nocardioidaceae</taxon>
        <taxon>Nocardioides</taxon>
    </lineage>
</organism>
<feature type="transmembrane region" description="Helical" evidence="5">
    <location>
        <begin position="56"/>
        <end position="74"/>
    </location>
</feature>
<comment type="caution">
    <text evidence="8">The sequence shown here is derived from an EMBL/GenBank/DDBJ whole genome shotgun (WGS) entry which is preliminary data.</text>
</comment>
<dbReference type="Gene3D" id="1.20.1560.10">
    <property type="entry name" value="ABC transporter type 1, transmembrane domain"/>
    <property type="match status" value="1"/>
</dbReference>
<dbReference type="InterPro" id="IPR027417">
    <property type="entry name" value="P-loop_NTPase"/>
</dbReference>
<dbReference type="InterPro" id="IPR003439">
    <property type="entry name" value="ABC_transporter-like_ATP-bd"/>
</dbReference>
<feature type="domain" description="ABC transmembrane type-1" evidence="7">
    <location>
        <begin position="20"/>
        <end position="300"/>
    </location>
</feature>
<dbReference type="PROSITE" id="PS00211">
    <property type="entry name" value="ABC_TRANSPORTER_1"/>
    <property type="match status" value="1"/>
</dbReference>
<feature type="transmembrane region" description="Helical" evidence="5">
    <location>
        <begin position="21"/>
        <end position="44"/>
    </location>
</feature>
<dbReference type="EMBL" id="WUEK01000012">
    <property type="protein sequence ID" value="MXG91436.1"/>
    <property type="molecule type" value="Genomic_DNA"/>
</dbReference>
<evidence type="ECO:0000313" key="8">
    <source>
        <dbReference type="EMBL" id="MXG91436.1"/>
    </source>
</evidence>
<dbReference type="PROSITE" id="PS50893">
    <property type="entry name" value="ABC_TRANSPORTER_2"/>
    <property type="match status" value="1"/>
</dbReference>
<keyword evidence="8" id="KW-0547">Nucleotide-binding</keyword>
<dbReference type="AlphaFoldDB" id="A0A6L7EZ25"/>
<dbReference type="CDD" id="cd07346">
    <property type="entry name" value="ABC_6TM_exporters"/>
    <property type="match status" value="1"/>
</dbReference>
<dbReference type="InterPro" id="IPR036640">
    <property type="entry name" value="ABC1_TM_sf"/>
</dbReference>
<dbReference type="Pfam" id="PF00664">
    <property type="entry name" value="ABC_membrane"/>
    <property type="match status" value="1"/>
</dbReference>
<dbReference type="GO" id="GO:0016887">
    <property type="term" value="F:ATP hydrolysis activity"/>
    <property type="evidence" value="ECO:0007669"/>
    <property type="project" value="InterPro"/>
</dbReference>
<dbReference type="GO" id="GO:0015421">
    <property type="term" value="F:ABC-type oligopeptide transporter activity"/>
    <property type="evidence" value="ECO:0007669"/>
    <property type="project" value="TreeGrafter"/>
</dbReference>
<evidence type="ECO:0000256" key="3">
    <source>
        <dbReference type="ARBA" id="ARBA00022989"/>
    </source>
</evidence>
<protein>
    <submittedName>
        <fullName evidence="8">ATP-binding cassette domain-containing protein</fullName>
    </submittedName>
</protein>
<gene>
    <name evidence="8" type="ORF">GRQ65_17965</name>
</gene>
<dbReference type="SUPFAM" id="SSF52540">
    <property type="entry name" value="P-loop containing nucleoside triphosphate hydrolases"/>
    <property type="match status" value="1"/>
</dbReference>
<evidence type="ECO:0000256" key="1">
    <source>
        <dbReference type="ARBA" id="ARBA00004651"/>
    </source>
</evidence>
<dbReference type="SUPFAM" id="SSF90123">
    <property type="entry name" value="ABC transporter transmembrane region"/>
    <property type="match status" value="1"/>
</dbReference>
<dbReference type="PROSITE" id="PS50929">
    <property type="entry name" value="ABC_TM1F"/>
    <property type="match status" value="1"/>
</dbReference>
<evidence type="ECO:0000256" key="4">
    <source>
        <dbReference type="ARBA" id="ARBA00023136"/>
    </source>
</evidence>
<dbReference type="InterPro" id="IPR039421">
    <property type="entry name" value="Type_1_exporter"/>
</dbReference>
<dbReference type="Pfam" id="PF00005">
    <property type="entry name" value="ABC_tran"/>
    <property type="match status" value="1"/>
</dbReference>
<evidence type="ECO:0000256" key="2">
    <source>
        <dbReference type="ARBA" id="ARBA00022692"/>
    </source>
</evidence>